<evidence type="ECO:0000313" key="2">
    <source>
        <dbReference type="Proteomes" id="UP001610563"/>
    </source>
</evidence>
<dbReference type="EMBL" id="JBFTWV010000043">
    <property type="protein sequence ID" value="KAL2794559.1"/>
    <property type="molecule type" value="Genomic_DNA"/>
</dbReference>
<dbReference type="Proteomes" id="UP001610563">
    <property type="component" value="Unassembled WGS sequence"/>
</dbReference>
<keyword evidence="2" id="KW-1185">Reference proteome</keyword>
<proteinExistence type="predicted"/>
<reference evidence="1 2" key="1">
    <citation type="submission" date="2024-07" db="EMBL/GenBank/DDBJ databases">
        <title>Section-level genome sequencing and comparative genomics of Aspergillus sections Usti and Cavernicolus.</title>
        <authorList>
            <consortium name="Lawrence Berkeley National Laboratory"/>
            <person name="Nybo J.L."/>
            <person name="Vesth T.C."/>
            <person name="Theobald S."/>
            <person name="Frisvad J.C."/>
            <person name="Larsen T.O."/>
            <person name="Kjaerboelling I."/>
            <person name="Rothschild-Mancinelli K."/>
            <person name="Lyhne E.K."/>
            <person name="Kogle M.E."/>
            <person name="Barry K."/>
            <person name="Clum A."/>
            <person name="Na H."/>
            <person name="Ledsgaard L."/>
            <person name="Lin J."/>
            <person name="Lipzen A."/>
            <person name="Kuo A."/>
            <person name="Riley R."/>
            <person name="Mondo S."/>
            <person name="Labutti K."/>
            <person name="Haridas S."/>
            <person name="Pangalinan J."/>
            <person name="Salamov A.A."/>
            <person name="Simmons B.A."/>
            <person name="Magnuson J.K."/>
            <person name="Chen J."/>
            <person name="Drula E."/>
            <person name="Henrissat B."/>
            <person name="Wiebenga A."/>
            <person name="Lubbers R.J."/>
            <person name="Gomes A.C."/>
            <person name="Makela M.R."/>
            <person name="Stajich J."/>
            <person name="Grigoriev I.V."/>
            <person name="Mortensen U.H."/>
            <person name="De Vries R.P."/>
            <person name="Baker S.E."/>
            <person name="Andersen M.R."/>
        </authorList>
    </citation>
    <scope>NUCLEOTIDE SEQUENCE [LARGE SCALE GENOMIC DNA]</scope>
    <source>
        <strain evidence="1 2">CBS 209.92</strain>
    </source>
</reference>
<comment type="caution">
    <text evidence="1">The sequence shown here is derived from an EMBL/GenBank/DDBJ whole genome shotgun (WGS) entry which is preliminary data.</text>
</comment>
<organism evidence="1 2">
    <name type="scientific">Aspergillus keveii</name>
    <dbReference type="NCBI Taxonomy" id="714993"/>
    <lineage>
        <taxon>Eukaryota</taxon>
        <taxon>Fungi</taxon>
        <taxon>Dikarya</taxon>
        <taxon>Ascomycota</taxon>
        <taxon>Pezizomycotina</taxon>
        <taxon>Eurotiomycetes</taxon>
        <taxon>Eurotiomycetidae</taxon>
        <taxon>Eurotiales</taxon>
        <taxon>Aspergillaceae</taxon>
        <taxon>Aspergillus</taxon>
        <taxon>Aspergillus subgen. Nidulantes</taxon>
    </lineage>
</organism>
<name>A0ABR4G6A6_9EURO</name>
<evidence type="ECO:0000313" key="1">
    <source>
        <dbReference type="EMBL" id="KAL2794559.1"/>
    </source>
</evidence>
<sequence length="167" mass="18503">MDLINTATMMARYAEPPEPYAEASISVLGAEALERSSLSRIFRTVFAIANTVTLVQTMPSPTVAARTTKTTPGRARSQFVYDDIEILKATLSKIDFGSWLQHAPEAHVWICFTAAAASVFDESDWTSFILTPMPVLTALDSDDLPVLRDSWAYLSWLRDVSRGSVHF</sequence>
<accession>A0ABR4G6A6</accession>
<protein>
    <submittedName>
        <fullName evidence="1">Uncharacterized protein</fullName>
    </submittedName>
</protein>
<gene>
    <name evidence="1" type="ORF">BJX66DRAFT_337707</name>
</gene>